<dbReference type="AlphaFoldDB" id="A0A540W325"/>
<name>A0A540W325_9ACTN</name>
<dbReference type="OrthoDB" id="4350224at2"/>
<feature type="region of interest" description="Disordered" evidence="1">
    <location>
        <begin position="180"/>
        <end position="208"/>
    </location>
</feature>
<evidence type="ECO:0000256" key="2">
    <source>
        <dbReference type="SAM" id="SignalP"/>
    </source>
</evidence>
<evidence type="ECO:0000256" key="1">
    <source>
        <dbReference type="SAM" id="MobiDB-lite"/>
    </source>
</evidence>
<organism evidence="3 4">
    <name type="scientific">Kitasatospora acidiphila</name>
    <dbReference type="NCBI Taxonomy" id="2567942"/>
    <lineage>
        <taxon>Bacteria</taxon>
        <taxon>Bacillati</taxon>
        <taxon>Actinomycetota</taxon>
        <taxon>Actinomycetes</taxon>
        <taxon>Kitasatosporales</taxon>
        <taxon>Streptomycetaceae</taxon>
        <taxon>Kitasatospora</taxon>
    </lineage>
</organism>
<proteinExistence type="predicted"/>
<gene>
    <name evidence="3" type="ORF">E6W39_15435</name>
</gene>
<sequence>MLSSRLVRSAVLCAALAVGATACGSKGATNSAAPAPASASAAASPAGPDLSTMSADQISDQARTVMAALTSARMAGTTNSDGQKISFKLQMDKQQNCTGTMGIGSSGNVELIHNSTNTWIKPDAAFWQTMAAQQGHAQQGPAIAKLLNGRWVTAPPGDQKMQQIAAMCGLLPHFADDTTKSTGATKGAPTTVNGTPALPISTTDDSGPSTIYVATQGQPYALRIEDKSADGGTMDFSEFNKPFTVQAPPADQTIDYTVFQKKLASV</sequence>
<accession>A0A540W325</accession>
<protein>
    <recommendedName>
        <fullName evidence="5">Lipoprotein</fullName>
    </recommendedName>
</protein>
<dbReference type="EMBL" id="VIGB01000003">
    <property type="protein sequence ID" value="TQF03367.1"/>
    <property type="molecule type" value="Genomic_DNA"/>
</dbReference>
<dbReference type="Proteomes" id="UP000319103">
    <property type="component" value="Unassembled WGS sequence"/>
</dbReference>
<reference evidence="3 4" key="1">
    <citation type="submission" date="2019-06" db="EMBL/GenBank/DDBJ databases">
        <title>Description of Kitasatospora acidophila sp. nov. isolated from pine grove soil, and reclassification of Streptomyces novaecaesareae to Kitasatospora novaeceasareae comb. nov.</title>
        <authorList>
            <person name="Kim M.J."/>
        </authorList>
    </citation>
    <scope>NUCLEOTIDE SEQUENCE [LARGE SCALE GENOMIC DNA]</scope>
    <source>
        <strain evidence="3 4">MMS16-CNU292</strain>
    </source>
</reference>
<keyword evidence="4" id="KW-1185">Reference proteome</keyword>
<evidence type="ECO:0000313" key="4">
    <source>
        <dbReference type="Proteomes" id="UP000319103"/>
    </source>
</evidence>
<dbReference type="Gene3D" id="2.50.20.20">
    <property type="match status" value="1"/>
</dbReference>
<feature type="chain" id="PRO_5039283714" description="Lipoprotein" evidence="2">
    <location>
        <begin position="23"/>
        <end position="266"/>
    </location>
</feature>
<comment type="caution">
    <text evidence="3">The sequence shown here is derived from an EMBL/GenBank/DDBJ whole genome shotgun (WGS) entry which is preliminary data.</text>
</comment>
<feature type="signal peptide" evidence="2">
    <location>
        <begin position="1"/>
        <end position="22"/>
    </location>
</feature>
<keyword evidence="2" id="KW-0732">Signal</keyword>
<dbReference type="PROSITE" id="PS51257">
    <property type="entry name" value="PROKAR_LIPOPROTEIN"/>
    <property type="match status" value="1"/>
</dbReference>
<evidence type="ECO:0000313" key="3">
    <source>
        <dbReference type="EMBL" id="TQF03367.1"/>
    </source>
</evidence>
<evidence type="ECO:0008006" key="5">
    <source>
        <dbReference type="Google" id="ProtNLM"/>
    </source>
</evidence>
<dbReference type="RefSeq" id="WP_141634016.1">
    <property type="nucleotide sequence ID" value="NZ_VIGB01000003.1"/>
</dbReference>
<feature type="region of interest" description="Disordered" evidence="1">
    <location>
        <begin position="29"/>
        <end position="53"/>
    </location>
</feature>
<feature type="compositionally biased region" description="Low complexity" evidence="1">
    <location>
        <begin position="31"/>
        <end position="46"/>
    </location>
</feature>